<protein>
    <submittedName>
        <fullName evidence="2">Uncharacterized protein</fullName>
    </submittedName>
</protein>
<dbReference type="EMBL" id="JALBUT010000009">
    <property type="protein sequence ID" value="MDX8416153.1"/>
    <property type="molecule type" value="Genomic_DNA"/>
</dbReference>
<dbReference type="RefSeq" id="WP_370397606.1">
    <property type="nucleotide sequence ID" value="NZ_JALBUT010000009.1"/>
</dbReference>
<dbReference type="Proteomes" id="UP001275932">
    <property type="component" value="Unassembled WGS sequence"/>
</dbReference>
<organism evidence="2 3">
    <name type="scientific">Intestinicryptomonas porci</name>
    <dbReference type="NCBI Taxonomy" id="2926320"/>
    <lineage>
        <taxon>Bacteria</taxon>
        <taxon>Pseudomonadati</taxon>
        <taxon>Verrucomicrobiota</taxon>
        <taxon>Opitutia</taxon>
        <taxon>Opitutales</taxon>
        <taxon>Intestinicryptomonaceae</taxon>
        <taxon>Intestinicryptomonas</taxon>
    </lineage>
</organism>
<keyword evidence="3" id="KW-1185">Reference proteome</keyword>
<comment type="caution">
    <text evidence="2">The sequence shown here is derived from an EMBL/GenBank/DDBJ whole genome shotgun (WGS) entry which is preliminary data.</text>
</comment>
<feature type="chain" id="PRO_5046433313" evidence="1">
    <location>
        <begin position="24"/>
        <end position="82"/>
    </location>
</feature>
<evidence type="ECO:0000313" key="3">
    <source>
        <dbReference type="Proteomes" id="UP001275932"/>
    </source>
</evidence>
<keyword evidence="1" id="KW-0732">Signal</keyword>
<evidence type="ECO:0000256" key="1">
    <source>
        <dbReference type="SAM" id="SignalP"/>
    </source>
</evidence>
<gene>
    <name evidence="2" type="ORF">MOX91_08205</name>
</gene>
<reference evidence="2 3" key="1">
    <citation type="submission" date="2022-03" db="EMBL/GenBank/DDBJ databases">
        <title>Novel taxa within the pig intestine.</title>
        <authorList>
            <person name="Wylensek D."/>
            <person name="Bishof K."/>
            <person name="Afrizal A."/>
            <person name="Clavel T."/>
        </authorList>
    </citation>
    <scope>NUCLEOTIDE SEQUENCE [LARGE SCALE GENOMIC DNA]</scope>
    <source>
        <strain evidence="2 3">CLA-KB-P66</strain>
    </source>
</reference>
<sequence length="82" mass="9090">MKKNIFLPLIFLKISTLLSQAFGAEQFSFPCGNFGIDRASSEISSAKEKFYGKKGITLSYDYYADVFTNLSGGKNHGTNYTT</sequence>
<evidence type="ECO:0000313" key="2">
    <source>
        <dbReference type="EMBL" id="MDX8416153.1"/>
    </source>
</evidence>
<name>A0ABU4WIQ7_9BACT</name>
<feature type="signal peptide" evidence="1">
    <location>
        <begin position="1"/>
        <end position="23"/>
    </location>
</feature>
<accession>A0ABU4WIQ7</accession>
<proteinExistence type="predicted"/>